<keyword evidence="5" id="KW-1185">Reference proteome</keyword>
<dbReference type="CDD" id="cd02966">
    <property type="entry name" value="TlpA_like_family"/>
    <property type="match status" value="1"/>
</dbReference>
<dbReference type="InterPro" id="IPR000866">
    <property type="entry name" value="AhpC/TSA"/>
</dbReference>
<feature type="chain" id="PRO_5024430387" evidence="2">
    <location>
        <begin position="21"/>
        <end position="170"/>
    </location>
</feature>
<dbReference type="InterPro" id="IPR013766">
    <property type="entry name" value="Thioredoxin_domain"/>
</dbReference>
<dbReference type="InterPro" id="IPR050553">
    <property type="entry name" value="Thioredoxin_ResA/DsbE_sf"/>
</dbReference>
<proteinExistence type="predicted"/>
<evidence type="ECO:0000259" key="3">
    <source>
        <dbReference type="PROSITE" id="PS51352"/>
    </source>
</evidence>
<dbReference type="Proteomes" id="UP000292424">
    <property type="component" value="Chromosome"/>
</dbReference>
<sequence>MQKAILILFSLFTITTVIHAQESNNGKQLWAKSYLNKKAPQLQVEKWLTAQPDTAGKFILVDFWATWCGPCRKFIPSLNEFQKKFKDHLVVMGISNESEEVVHKMKTPVIEYSEAIDPKDRTSKELEIQGIPHVLLIDPKGIVRWEGFPSLQGNKLTEQTIATLIEKYKS</sequence>
<organism evidence="4 5">
    <name type="scientific">Rhizosphaericola mali</name>
    <dbReference type="NCBI Taxonomy" id="2545455"/>
    <lineage>
        <taxon>Bacteria</taxon>
        <taxon>Pseudomonadati</taxon>
        <taxon>Bacteroidota</taxon>
        <taxon>Chitinophagia</taxon>
        <taxon>Chitinophagales</taxon>
        <taxon>Chitinophagaceae</taxon>
        <taxon>Rhizosphaericola</taxon>
    </lineage>
</organism>
<dbReference type="OrthoDB" id="9802923at2"/>
<dbReference type="Pfam" id="PF00578">
    <property type="entry name" value="AhpC-TSA"/>
    <property type="match status" value="1"/>
</dbReference>
<reference evidence="4 5" key="1">
    <citation type="submission" date="2019-09" db="EMBL/GenBank/DDBJ databases">
        <title>Complete genome sequence of Arachidicoccus sp. B3-10 isolated from apple orchard soil.</title>
        <authorList>
            <person name="Kim H.S."/>
            <person name="Han K.-I."/>
            <person name="Suh M.K."/>
            <person name="Lee K.C."/>
            <person name="Eom M.K."/>
            <person name="Kim J.-S."/>
            <person name="Kang S.W."/>
            <person name="Sin Y."/>
            <person name="Lee J.-S."/>
        </authorList>
    </citation>
    <scope>NUCLEOTIDE SEQUENCE [LARGE SCALE GENOMIC DNA]</scope>
    <source>
        <strain evidence="4 5">B3-10</strain>
    </source>
</reference>
<dbReference type="PANTHER" id="PTHR42852">
    <property type="entry name" value="THIOL:DISULFIDE INTERCHANGE PROTEIN DSBE"/>
    <property type="match status" value="1"/>
</dbReference>
<evidence type="ECO:0000256" key="2">
    <source>
        <dbReference type="SAM" id="SignalP"/>
    </source>
</evidence>
<keyword evidence="1" id="KW-0676">Redox-active center</keyword>
<name>A0A5P2FY71_9BACT</name>
<keyword evidence="2" id="KW-0732">Signal</keyword>
<dbReference type="PROSITE" id="PS00194">
    <property type="entry name" value="THIOREDOXIN_1"/>
    <property type="match status" value="1"/>
</dbReference>
<dbReference type="InterPro" id="IPR017937">
    <property type="entry name" value="Thioredoxin_CS"/>
</dbReference>
<dbReference type="EMBL" id="CP044016">
    <property type="protein sequence ID" value="QES87328.1"/>
    <property type="molecule type" value="Genomic_DNA"/>
</dbReference>
<evidence type="ECO:0000256" key="1">
    <source>
        <dbReference type="ARBA" id="ARBA00023284"/>
    </source>
</evidence>
<dbReference type="PANTHER" id="PTHR42852:SF13">
    <property type="entry name" value="PROTEIN DIPZ"/>
    <property type="match status" value="1"/>
</dbReference>
<dbReference type="PROSITE" id="PS51352">
    <property type="entry name" value="THIOREDOXIN_2"/>
    <property type="match status" value="1"/>
</dbReference>
<evidence type="ECO:0000313" key="5">
    <source>
        <dbReference type="Proteomes" id="UP000292424"/>
    </source>
</evidence>
<dbReference type="InterPro" id="IPR036249">
    <property type="entry name" value="Thioredoxin-like_sf"/>
</dbReference>
<dbReference type="KEGG" id="arac:E0W69_001175"/>
<feature type="domain" description="Thioredoxin" evidence="3">
    <location>
        <begin position="33"/>
        <end position="170"/>
    </location>
</feature>
<protein>
    <submittedName>
        <fullName evidence="4">TlpA family protein disulfide reductase</fullName>
    </submittedName>
</protein>
<gene>
    <name evidence="4" type="ORF">E0W69_001175</name>
</gene>
<dbReference type="AlphaFoldDB" id="A0A5P2FY71"/>
<dbReference type="Gene3D" id="3.40.30.10">
    <property type="entry name" value="Glutaredoxin"/>
    <property type="match status" value="1"/>
</dbReference>
<dbReference type="SUPFAM" id="SSF52833">
    <property type="entry name" value="Thioredoxin-like"/>
    <property type="match status" value="1"/>
</dbReference>
<dbReference type="RefSeq" id="WP_131328206.1">
    <property type="nucleotide sequence ID" value="NZ_CP044016.1"/>
</dbReference>
<evidence type="ECO:0000313" key="4">
    <source>
        <dbReference type="EMBL" id="QES87328.1"/>
    </source>
</evidence>
<accession>A0A5P2FY71</accession>
<feature type="signal peptide" evidence="2">
    <location>
        <begin position="1"/>
        <end position="20"/>
    </location>
</feature>